<dbReference type="CDD" id="cd03214">
    <property type="entry name" value="ABC_Iron-Siderophores_B12_Hemin"/>
    <property type="match status" value="1"/>
</dbReference>
<evidence type="ECO:0000256" key="9">
    <source>
        <dbReference type="ARBA" id="ARBA00023136"/>
    </source>
</evidence>
<dbReference type="AlphaFoldDB" id="A0A1H9Y493"/>
<dbReference type="SUPFAM" id="SSF52540">
    <property type="entry name" value="P-loop containing nucleoside triphosphate hydrolases"/>
    <property type="match status" value="1"/>
</dbReference>
<evidence type="ECO:0000256" key="4">
    <source>
        <dbReference type="ARBA" id="ARBA00022496"/>
    </source>
</evidence>
<dbReference type="PROSITE" id="PS50893">
    <property type="entry name" value="ABC_TRANSPORTER_2"/>
    <property type="match status" value="1"/>
</dbReference>
<dbReference type="EMBL" id="FOHN01000001">
    <property type="protein sequence ID" value="SES63597.1"/>
    <property type="molecule type" value="Genomic_DNA"/>
</dbReference>
<dbReference type="PANTHER" id="PTHR42771:SF4">
    <property type="entry name" value="IRON(3+)-HYDROXAMATE IMPORT ATP-BINDING PROTEIN FHUC"/>
    <property type="match status" value="1"/>
</dbReference>
<dbReference type="Pfam" id="PF00005">
    <property type="entry name" value="ABC_tran"/>
    <property type="match status" value="1"/>
</dbReference>
<dbReference type="RefSeq" id="WP_092474956.1">
    <property type="nucleotide sequence ID" value="NZ_FOHN01000001.1"/>
</dbReference>
<dbReference type="Gene3D" id="3.40.50.300">
    <property type="entry name" value="P-loop containing nucleotide triphosphate hydrolases"/>
    <property type="match status" value="1"/>
</dbReference>
<keyword evidence="4" id="KW-0410">Iron transport</keyword>
<dbReference type="GO" id="GO:0005524">
    <property type="term" value="F:ATP binding"/>
    <property type="evidence" value="ECO:0007669"/>
    <property type="project" value="UniProtKB-KW"/>
</dbReference>
<dbReference type="GO" id="GO:0005886">
    <property type="term" value="C:plasma membrane"/>
    <property type="evidence" value="ECO:0007669"/>
    <property type="project" value="UniProtKB-SubCell"/>
</dbReference>
<keyword evidence="12" id="KW-1185">Reference proteome</keyword>
<dbReference type="InterPro" id="IPR003439">
    <property type="entry name" value="ABC_transporter-like_ATP-bd"/>
</dbReference>
<dbReference type="OrthoDB" id="9799337at2"/>
<evidence type="ECO:0000256" key="6">
    <source>
        <dbReference type="ARBA" id="ARBA00022840"/>
    </source>
</evidence>
<sequence length="276" mass="30759">MNNTLENNIEVKNLCAAYDDRIIINDLNLAIPKGKITMIIGANGCGKSTFLKTVARILPAKRGEIEINGMNIKKHASKELARQMAVLPQSPKVPNGLLVKELVAYGRFPYQSPMGGLKQEDMKMIDWALSATQMKEFADRPIEALSGGQRQRAWISMTLAQGTDILLLDEPTTYLDMSHQLEILELLKKLNQDNKTTIVIVLHELNNATKFADHLIGFKAGSVVFEGKPIDVVTSENLKKLYGIDATLQLDETGSYPICVDFELWNEEEEEKAVSK</sequence>
<evidence type="ECO:0000259" key="10">
    <source>
        <dbReference type="PROSITE" id="PS50893"/>
    </source>
</evidence>
<dbReference type="InterPro" id="IPR051535">
    <property type="entry name" value="Siderophore_ABC-ATPase"/>
</dbReference>
<name>A0A1H9Y493_9FIRM</name>
<accession>A0A1H9Y493</accession>
<proteinExistence type="predicted"/>
<evidence type="ECO:0000256" key="5">
    <source>
        <dbReference type="ARBA" id="ARBA00022741"/>
    </source>
</evidence>
<dbReference type="STRING" id="29364.SAMN04487772_101125"/>
<evidence type="ECO:0000256" key="7">
    <source>
        <dbReference type="ARBA" id="ARBA00023004"/>
    </source>
</evidence>
<dbReference type="SMART" id="SM00382">
    <property type="entry name" value="AAA"/>
    <property type="match status" value="1"/>
</dbReference>
<evidence type="ECO:0000256" key="1">
    <source>
        <dbReference type="ARBA" id="ARBA00004202"/>
    </source>
</evidence>
<organism evidence="11 12">
    <name type="scientific">[Clostridium] polysaccharolyticum</name>
    <dbReference type="NCBI Taxonomy" id="29364"/>
    <lineage>
        <taxon>Bacteria</taxon>
        <taxon>Bacillati</taxon>
        <taxon>Bacillota</taxon>
        <taxon>Clostridia</taxon>
        <taxon>Lachnospirales</taxon>
        <taxon>Lachnospiraceae</taxon>
    </lineage>
</organism>
<keyword evidence="9" id="KW-0472">Membrane</keyword>
<dbReference type="FunFam" id="3.40.50.300:FF:000134">
    <property type="entry name" value="Iron-enterobactin ABC transporter ATP-binding protein"/>
    <property type="match status" value="1"/>
</dbReference>
<dbReference type="InterPro" id="IPR027417">
    <property type="entry name" value="P-loop_NTPase"/>
</dbReference>
<dbReference type="PANTHER" id="PTHR42771">
    <property type="entry name" value="IRON(3+)-HYDROXAMATE IMPORT ATP-BINDING PROTEIN FHUC"/>
    <property type="match status" value="1"/>
</dbReference>
<dbReference type="PROSITE" id="PS00211">
    <property type="entry name" value="ABC_TRANSPORTER_1"/>
    <property type="match status" value="1"/>
</dbReference>
<keyword evidence="3" id="KW-1003">Cell membrane</keyword>
<keyword evidence="7" id="KW-0408">Iron</keyword>
<evidence type="ECO:0000313" key="11">
    <source>
        <dbReference type="EMBL" id="SES63597.1"/>
    </source>
</evidence>
<gene>
    <name evidence="11" type="ORF">SAMN04487772_101125</name>
</gene>
<evidence type="ECO:0000256" key="2">
    <source>
        <dbReference type="ARBA" id="ARBA00022448"/>
    </source>
</evidence>
<keyword evidence="2" id="KW-0813">Transport</keyword>
<dbReference type="GO" id="GO:0016887">
    <property type="term" value="F:ATP hydrolysis activity"/>
    <property type="evidence" value="ECO:0007669"/>
    <property type="project" value="InterPro"/>
</dbReference>
<dbReference type="InterPro" id="IPR003593">
    <property type="entry name" value="AAA+_ATPase"/>
</dbReference>
<dbReference type="Proteomes" id="UP000199800">
    <property type="component" value="Unassembled WGS sequence"/>
</dbReference>
<dbReference type="GO" id="GO:0006826">
    <property type="term" value="P:iron ion transport"/>
    <property type="evidence" value="ECO:0007669"/>
    <property type="project" value="UniProtKB-KW"/>
</dbReference>
<comment type="subcellular location">
    <subcellularLocation>
        <location evidence="1">Cell membrane</location>
        <topology evidence="1">Peripheral membrane protein</topology>
    </subcellularLocation>
</comment>
<reference evidence="11 12" key="1">
    <citation type="submission" date="2016-10" db="EMBL/GenBank/DDBJ databases">
        <authorList>
            <person name="de Groot N.N."/>
        </authorList>
    </citation>
    <scope>NUCLEOTIDE SEQUENCE [LARGE SCALE GENOMIC DNA]</scope>
    <source>
        <strain evidence="11 12">DSM 1801</strain>
    </source>
</reference>
<dbReference type="InterPro" id="IPR017871">
    <property type="entry name" value="ABC_transporter-like_CS"/>
</dbReference>
<keyword evidence="5" id="KW-0547">Nucleotide-binding</keyword>
<evidence type="ECO:0000256" key="8">
    <source>
        <dbReference type="ARBA" id="ARBA00023065"/>
    </source>
</evidence>
<keyword evidence="8" id="KW-0406">Ion transport</keyword>
<protein>
    <submittedName>
        <fullName evidence="11">Iron complex transport system ATP-binding protein</fullName>
    </submittedName>
</protein>
<feature type="domain" description="ABC transporter" evidence="10">
    <location>
        <begin position="9"/>
        <end position="245"/>
    </location>
</feature>
<evidence type="ECO:0000313" key="12">
    <source>
        <dbReference type="Proteomes" id="UP000199800"/>
    </source>
</evidence>
<keyword evidence="6 11" id="KW-0067">ATP-binding</keyword>
<evidence type="ECO:0000256" key="3">
    <source>
        <dbReference type="ARBA" id="ARBA00022475"/>
    </source>
</evidence>